<dbReference type="Pfam" id="PF09694">
    <property type="entry name" value="Gcw_chp"/>
    <property type="match status" value="1"/>
</dbReference>
<dbReference type="RefSeq" id="WP_245798548.1">
    <property type="nucleotide sequence ID" value="NZ_FUYP01000002.1"/>
</dbReference>
<sequence length="246" mass="25153">MIRPLAAALFLLSGAAAVPAAAQDVPTGPLDVSASVEVVSDYRFRGISLSGGDVAVQPTITLTHNSGLYIGAWGSNIEETPASGAVEVDLYGGFATEVAPGTSVDLGLTYYWYPDEARAAGASDYVEAAARLSHLLGPAEAGVRIAYAPRQAALGREDSLYLAADLSAGVPATPLTLSASLGYTDGGLAGFAPGGHYWDWSLGASASFGRLTAGIRYVDTDIPATGVKAFDKYFDAGVVLSLGVAF</sequence>
<keyword evidence="1" id="KW-0732">Signal</keyword>
<evidence type="ECO:0000313" key="3">
    <source>
        <dbReference type="Proteomes" id="UP000190044"/>
    </source>
</evidence>
<dbReference type="EMBL" id="FUYP01000002">
    <property type="protein sequence ID" value="SKB29800.1"/>
    <property type="molecule type" value="Genomic_DNA"/>
</dbReference>
<evidence type="ECO:0008006" key="4">
    <source>
        <dbReference type="Google" id="ProtNLM"/>
    </source>
</evidence>
<keyword evidence="3" id="KW-1185">Reference proteome</keyword>
<feature type="signal peptide" evidence="1">
    <location>
        <begin position="1"/>
        <end position="22"/>
    </location>
</feature>
<accession>A0A1T5A4A7</accession>
<dbReference type="InterPro" id="IPR010239">
    <property type="entry name" value="CHP02001"/>
</dbReference>
<organism evidence="2 3">
    <name type="scientific">Sphingopyxis flava</name>
    <dbReference type="NCBI Taxonomy" id="1507287"/>
    <lineage>
        <taxon>Bacteria</taxon>
        <taxon>Pseudomonadati</taxon>
        <taxon>Pseudomonadota</taxon>
        <taxon>Alphaproteobacteria</taxon>
        <taxon>Sphingomonadales</taxon>
        <taxon>Sphingomonadaceae</taxon>
        <taxon>Sphingopyxis</taxon>
    </lineage>
</organism>
<dbReference type="NCBIfam" id="TIGR02001">
    <property type="entry name" value="gcw_chp"/>
    <property type="match status" value="1"/>
</dbReference>
<dbReference type="AlphaFoldDB" id="A0A1T5A4A7"/>
<proteinExistence type="predicted"/>
<evidence type="ECO:0000313" key="2">
    <source>
        <dbReference type="EMBL" id="SKB29800.1"/>
    </source>
</evidence>
<evidence type="ECO:0000256" key="1">
    <source>
        <dbReference type="SAM" id="SignalP"/>
    </source>
</evidence>
<name>A0A1T5A4A7_9SPHN</name>
<gene>
    <name evidence="2" type="ORF">SAMN06295937_1002205</name>
</gene>
<dbReference type="Proteomes" id="UP000190044">
    <property type="component" value="Unassembled WGS sequence"/>
</dbReference>
<reference evidence="3" key="1">
    <citation type="submission" date="2017-02" db="EMBL/GenBank/DDBJ databases">
        <authorList>
            <person name="Varghese N."/>
            <person name="Submissions S."/>
        </authorList>
    </citation>
    <scope>NUCLEOTIDE SEQUENCE [LARGE SCALE GENOMIC DNA]</scope>
    <source>
        <strain evidence="3">R11H</strain>
    </source>
</reference>
<protein>
    <recommendedName>
        <fullName evidence="4">MetA-pathway of phenol degradation</fullName>
    </recommendedName>
</protein>
<feature type="chain" id="PRO_5012933658" description="MetA-pathway of phenol degradation" evidence="1">
    <location>
        <begin position="23"/>
        <end position="246"/>
    </location>
</feature>